<sequence>KDNVKFLAINGVKPTDETIANRSYPLTKVVYAVYRKDEAQNSNVRKLVNWLKTEEGKKAVSAGGYVPLAK</sequence>
<evidence type="ECO:0000313" key="1">
    <source>
        <dbReference type="EMBL" id="EKC48376.1"/>
    </source>
</evidence>
<proteinExistence type="predicted"/>
<feature type="non-terminal residue" evidence="1">
    <location>
        <position position="1"/>
    </location>
</feature>
<dbReference type="Gene3D" id="3.40.190.10">
    <property type="entry name" value="Periplasmic binding protein-like II"/>
    <property type="match status" value="1"/>
</dbReference>
<name>K1SM05_9ZZZZ</name>
<dbReference type="InterPro" id="IPR050811">
    <property type="entry name" value="Phosphate_ABC_transporter"/>
</dbReference>
<protein>
    <submittedName>
        <fullName evidence="1">Phosphate transport system substrate-binding protein</fullName>
    </submittedName>
</protein>
<dbReference type="AlphaFoldDB" id="K1SM05"/>
<dbReference type="PANTHER" id="PTHR30570:SF1">
    <property type="entry name" value="PHOSPHATE-BINDING PROTEIN PSTS"/>
    <property type="match status" value="1"/>
</dbReference>
<gene>
    <name evidence="1" type="ORF">OBE_15224</name>
</gene>
<dbReference type="PANTHER" id="PTHR30570">
    <property type="entry name" value="PERIPLASMIC PHOSPHATE BINDING COMPONENT OF PHOSPHATE ABC TRANSPORTER"/>
    <property type="match status" value="1"/>
</dbReference>
<comment type="caution">
    <text evidence="1">The sequence shown here is derived from an EMBL/GenBank/DDBJ whole genome shotgun (WGS) entry which is preliminary data.</text>
</comment>
<reference evidence="1" key="1">
    <citation type="journal article" date="2013" name="Environ. Microbiol.">
        <title>Microbiota from the distal guts of lean and obese adolescents exhibit partial functional redundancy besides clear differences in community structure.</title>
        <authorList>
            <person name="Ferrer M."/>
            <person name="Ruiz A."/>
            <person name="Lanza F."/>
            <person name="Haange S.B."/>
            <person name="Oberbach A."/>
            <person name="Till H."/>
            <person name="Bargiela R."/>
            <person name="Campoy C."/>
            <person name="Segura M.T."/>
            <person name="Richter M."/>
            <person name="von Bergen M."/>
            <person name="Seifert J."/>
            <person name="Suarez A."/>
        </authorList>
    </citation>
    <scope>NUCLEOTIDE SEQUENCE</scope>
</reference>
<organism evidence="1">
    <name type="scientific">human gut metagenome</name>
    <dbReference type="NCBI Taxonomy" id="408170"/>
    <lineage>
        <taxon>unclassified sequences</taxon>
        <taxon>metagenomes</taxon>
        <taxon>organismal metagenomes</taxon>
    </lineage>
</organism>
<dbReference type="SUPFAM" id="SSF53850">
    <property type="entry name" value="Periplasmic binding protein-like II"/>
    <property type="match status" value="1"/>
</dbReference>
<accession>K1SM05</accession>
<dbReference type="EMBL" id="AJWZ01010459">
    <property type="protein sequence ID" value="EKC48376.1"/>
    <property type="molecule type" value="Genomic_DNA"/>
</dbReference>